<dbReference type="RefSeq" id="XP_033382064.1">
    <property type="nucleotide sequence ID" value="XM_033533285.1"/>
</dbReference>
<reference evidence="1" key="1">
    <citation type="journal article" date="2020" name="Stud. Mycol.">
        <title>101 Dothideomycetes genomes: a test case for predicting lifestyles and emergence of pathogens.</title>
        <authorList>
            <person name="Haridas S."/>
            <person name="Albert R."/>
            <person name="Binder M."/>
            <person name="Bloem J."/>
            <person name="Labutti K."/>
            <person name="Salamov A."/>
            <person name="Andreopoulos B."/>
            <person name="Baker S."/>
            <person name="Barry K."/>
            <person name="Bills G."/>
            <person name="Bluhm B."/>
            <person name="Cannon C."/>
            <person name="Castanera R."/>
            <person name="Culley D."/>
            <person name="Daum C."/>
            <person name="Ezra D."/>
            <person name="Gonzalez J."/>
            <person name="Henrissat B."/>
            <person name="Kuo A."/>
            <person name="Liang C."/>
            <person name="Lipzen A."/>
            <person name="Lutzoni F."/>
            <person name="Magnuson J."/>
            <person name="Mondo S."/>
            <person name="Nolan M."/>
            <person name="Ohm R."/>
            <person name="Pangilinan J."/>
            <person name="Park H.-J."/>
            <person name="Ramirez L."/>
            <person name="Alfaro M."/>
            <person name="Sun H."/>
            <person name="Tritt A."/>
            <person name="Yoshinaga Y."/>
            <person name="Zwiers L.-H."/>
            <person name="Turgeon B."/>
            <person name="Goodwin S."/>
            <person name="Spatafora J."/>
            <person name="Crous P."/>
            <person name="Grigoriev I."/>
        </authorList>
    </citation>
    <scope>NUCLEOTIDE SEQUENCE</scope>
    <source>
        <strain evidence="1">CBS 175.79</strain>
    </source>
</reference>
<evidence type="ECO:0000313" key="1">
    <source>
        <dbReference type="EMBL" id="KAF2013725.1"/>
    </source>
</evidence>
<accession>A0A6A5XKE1</accession>
<dbReference type="Proteomes" id="UP000799778">
    <property type="component" value="Unassembled WGS sequence"/>
</dbReference>
<gene>
    <name evidence="1" type="ORF">BU24DRAFT_483527</name>
</gene>
<organism evidence="1 2">
    <name type="scientific">Aaosphaeria arxii CBS 175.79</name>
    <dbReference type="NCBI Taxonomy" id="1450172"/>
    <lineage>
        <taxon>Eukaryota</taxon>
        <taxon>Fungi</taxon>
        <taxon>Dikarya</taxon>
        <taxon>Ascomycota</taxon>
        <taxon>Pezizomycotina</taxon>
        <taxon>Dothideomycetes</taxon>
        <taxon>Pleosporomycetidae</taxon>
        <taxon>Pleosporales</taxon>
        <taxon>Pleosporales incertae sedis</taxon>
        <taxon>Aaosphaeria</taxon>
    </lineage>
</organism>
<protein>
    <submittedName>
        <fullName evidence="1">Uncharacterized protein</fullName>
    </submittedName>
</protein>
<keyword evidence="2" id="KW-1185">Reference proteome</keyword>
<dbReference type="AlphaFoldDB" id="A0A6A5XKE1"/>
<sequence length="179" mass="20714">MEHLLWYVLGRVPESRSHMIVLARLDHTPHEHRAVRTAPVRFVTAFGRLSAVCVAQGFPSRAGRDVEGERFHFIAQSQRFVISVDDGTVHEASKFHTRFLGGGNIGDGGESGEKESGWERRHLVVYVYVSMNDLKMDQANAMEKEWKKRNEKRNVMSWKDCGQYWERYTLSLRTFTPFN</sequence>
<proteinExistence type="predicted"/>
<dbReference type="GeneID" id="54290682"/>
<name>A0A6A5XKE1_9PLEO</name>
<evidence type="ECO:0000313" key="2">
    <source>
        <dbReference type="Proteomes" id="UP000799778"/>
    </source>
</evidence>
<dbReference type="EMBL" id="ML978071">
    <property type="protein sequence ID" value="KAF2013725.1"/>
    <property type="molecule type" value="Genomic_DNA"/>
</dbReference>